<dbReference type="Gene3D" id="3.30.160.60">
    <property type="entry name" value="Classic Zinc Finger"/>
    <property type="match status" value="1"/>
</dbReference>
<name>A0ABY5Y4Z2_9BACT</name>
<dbReference type="InterPro" id="IPR003770">
    <property type="entry name" value="MLTG-like"/>
</dbReference>
<dbReference type="Pfam" id="PF02618">
    <property type="entry name" value="YceG"/>
    <property type="match status" value="1"/>
</dbReference>
<gene>
    <name evidence="7 8" type="primary">mltG</name>
    <name evidence="8" type="ORF">JBF11_04360</name>
</gene>
<evidence type="ECO:0000313" key="9">
    <source>
        <dbReference type="Proteomes" id="UP001058120"/>
    </source>
</evidence>
<evidence type="ECO:0000313" key="8">
    <source>
        <dbReference type="EMBL" id="UWX06546.1"/>
    </source>
</evidence>
<keyword evidence="6 7" id="KW-0961">Cell wall biogenesis/degradation</keyword>
<evidence type="ECO:0000256" key="5">
    <source>
        <dbReference type="ARBA" id="ARBA00023239"/>
    </source>
</evidence>
<comment type="function">
    <text evidence="7">Functions as a peptidoglycan terminase that cleaves nascent peptidoglycan strands endolytically to terminate their elongation.</text>
</comment>
<dbReference type="PANTHER" id="PTHR30518:SF2">
    <property type="entry name" value="ENDOLYTIC MUREIN TRANSGLYCOSYLASE"/>
    <property type="match status" value="1"/>
</dbReference>
<proteinExistence type="inferred from homology"/>
<sequence length="351" mass="39937">MLKIIRNFFIFIFLASCLGLGAIAYFSYSYINTPADENAQALAVEIPEGSSLQQICQILADNNIINDTVKFKLYAQFKNAATHIQAGTFLLSPAWTPKTILSELTTGSGILYKLTIREGLPWWETARILEEQGYCKASDFKEVIHDKEFLLKKNIPFKNAEGYLYPSTYFLRKPKEMTKETAYTAVNRLIDTFYEKTKDLMDNAQYESIFHNPQKLNELLTLASIIEKETKLIEERPIVAGVYTNRLKKNMILQADPTVIYGLGENYRGQLLTKHLQDADNPYNTYQHAGLPPSPICSPSLSAIKAALEPQEHDYIFFVAKGIGASHVFSTNLQDHNKAVREYRNNLKRNQ</sequence>
<comment type="catalytic activity">
    <reaction evidence="7">
        <text>a peptidoglycan chain = a peptidoglycan chain with N-acetyl-1,6-anhydromuramyl-[peptide] at the reducing end + a peptidoglycan chain with N-acetylglucosamine at the non-reducing end.</text>
        <dbReference type="EC" id="4.2.2.29"/>
    </reaction>
</comment>
<dbReference type="CDD" id="cd08010">
    <property type="entry name" value="MltG_like"/>
    <property type="match status" value="1"/>
</dbReference>
<keyword evidence="4 7" id="KW-0472">Membrane</keyword>
<dbReference type="Gene3D" id="3.30.1490.480">
    <property type="entry name" value="Endolytic murein transglycosylase"/>
    <property type="match status" value="1"/>
</dbReference>
<organism evidence="8 9">
    <name type="scientific">Taurinivorans muris</name>
    <dbReference type="NCBI Taxonomy" id="2787751"/>
    <lineage>
        <taxon>Bacteria</taxon>
        <taxon>Pseudomonadati</taxon>
        <taxon>Thermodesulfobacteriota</taxon>
        <taxon>Desulfovibrionia</taxon>
        <taxon>Desulfovibrionales</taxon>
        <taxon>Desulfovibrionaceae</taxon>
        <taxon>Taurinivorans</taxon>
    </lineage>
</organism>
<reference evidence="8" key="1">
    <citation type="submission" date="2020-12" db="EMBL/GenBank/DDBJ databases">
        <title>Taurinivorans muris gen. nov., sp. nov., fundamental and realized metabolic niche of a ubiquitous sulfidogenic bacterium in the murine intestine.</title>
        <authorList>
            <person name="Ye H."/>
            <person name="Hanson B.T."/>
            <person name="Loy A."/>
        </authorList>
    </citation>
    <scope>NUCLEOTIDE SEQUENCE</scope>
    <source>
        <strain evidence="8">LT0009</strain>
    </source>
</reference>
<keyword evidence="3 7" id="KW-1133">Transmembrane helix</keyword>
<evidence type="ECO:0000256" key="7">
    <source>
        <dbReference type="HAMAP-Rule" id="MF_02065"/>
    </source>
</evidence>
<dbReference type="PANTHER" id="PTHR30518">
    <property type="entry name" value="ENDOLYTIC MUREIN TRANSGLYCOSYLASE"/>
    <property type="match status" value="1"/>
</dbReference>
<keyword evidence="5 7" id="KW-0456">Lyase</keyword>
<evidence type="ECO:0000256" key="3">
    <source>
        <dbReference type="ARBA" id="ARBA00022989"/>
    </source>
</evidence>
<evidence type="ECO:0000256" key="6">
    <source>
        <dbReference type="ARBA" id="ARBA00023316"/>
    </source>
</evidence>
<dbReference type="HAMAP" id="MF_02065">
    <property type="entry name" value="MltG"/>
    <property type="match status" value="1"/>
</dbReference>
<dbReference type="EC" id="4.2.2.29" evidence="7"/>
<keyword evidence="2 7" id="KW-0812">Transmembrane</keyword>
<comment type="similarity">
    <text evidence="7">Belongs to the transglycosylase MltG family.</text>
</comment>
<dbReference type="RefSeq" id="WP_334316158.1">
    <property type="nucleotide sequence ID" value="NZ_CP065938.1"/>
</dbReference>
<accession>A0ABY5Y4Z2</accession>
<keyword evidence="1 7" id="KW-1003">Cell membrane</keyword>
<dbReference type="Proteomes" id="UP001058120">
    <property type="component" value="Chromosome"/>
</dbReference>
<feature type="transmembrane region" description="Helical" evidence="7">
    <location>
        <begin position="7"/>
        <end position="28"/>
    </location>
</feature>
<dbReference type="NCBIfam" id="TIGR00247">
    <property type="entry name" value="endolytic transglycosylase MltG"/>
    <property type="match status" value="1"/>
</dbReference>
<evidence type="ECO:0000256" key="2">
    <source>
        <dbReference type="ARBA" id="ARBA00022692"/>
    </source>
</evidence>
<keyword evidence="9" id="KW-1185">Reference proteome</keyword>
<dbReference type="EMBL" id="CP065938">
    <property type="protein sequence ID" value="UWX06546.1"/>
    <property type="molecule type" value="Genomic_DNA"/>
</dbReference>
<feature type="site" description="Important for catalytic activity" evidence="7">
    <location>
        <position position="229"/>
    </location>
</feature>
<dbReference type="PROSITE" id="PS51257">
    <property type="entry name" value="PROKAR_LIPOPROTEIN"/>
    <property type="match status" value="1"/>
</dbReference>
<comment type="subcellular location">
    <subcellularLocation>
        <location evidence="7">Cell membrane</location>
        <topology evidence="7">Single-pass membrane protein</topology>
    </subcellularLocation>
</comment>
<evidence type="ECO:0000256" key="4">
    <source>
        <dbReference type="ARBA" id="ARBA00023136"/>
    </source>
</evidence>
<evidence type="ECO:0000256" key="1">
    <source>
        <dbReference type="ARBA" id="ARBA00022475"/>
    </source>
</evidence>
<protein>
    <recommendedName>
        <fullName evidence="7">Endolytic murein transglycosylase</fullName>
        <ecNumber evidence="7">4.2.2.29</ecNumber>
    </recommendedName>
    <alternativeName>
        <fullName evidence="7">Peptidoglycan lytic transglycosylase</fullName>
    </alternativeName>
    <alternativeName>
        <fullName evidence="7">Peptidoglycan polymerization terminase</fullName>
    </alternativeName>
</protein>